<keyword evidence="1" id="KW-0472">Membrane</keyword>
<evidence type="ECO:0000256" key="1">
    <source>
        <dbReference type="SAM" id="Phobius"/>
    </source>
</evidence>
<feature type="transmembrane region" description="Helical" evidence="1">
    <location>
        <begin position="146"/>
        <end position="173"/>
    </location>
</feature>
<feature type="transmembrane region" description="Helical" evidence="1">
    <location>
        <begin position="276"/>
        <end position="294"/>
    </location>
</feature>
<keyword evidence="1" id="KW-1133">Transmembrane helix</keyword>
<keyword evidence="1" id="KW-0812">Transmembrane</keyword>
<dbReference type="EMBL" id="JABTTY010000001">
    <property type="protein sequence ID" value="MBE7525277.1"/>
    <property type="molecule type" value="Genomic_DNA"/>
</dbReference>
<sequence>MSSSTAQSSWPKAHGLFPFALLLWFALMTPWGTFPDPDAFYHAHIAKLMLDSGPLQAFPWLDLTTLGTQFADHHYLFHLILGPAIFFFGEFWGTQLMAPVLATITALALWGLLRRMNAPYAAIFVFLTLLSPNFTQRLLLAKASPLAIGFFLVIIGAFLFRKPVLMFVAAMLFALSHGGWILSVVVTGLLSAGMLVSRVMLDEWTWKRSLKDLPWKTLAALPLGIAVGLLVHPNRMEILRFLWLQVVQVSIFSTGAVLNQGREWNPSTIGDVVQDAAPLVIVAIMIGAGLLFAARRIAQDDADPALPGAHGEFRATIERALLLALPVALTLAMTLNSRRYAEFFVPSLALWLASLSALIDANRFRAWMQSLKRRAFTGAFVRIFPILVAALAAHHAFASWRVLHAEYFRFDTFRTTMAAISDRAEPGDRVFQSNWDEFPMLWAADDRLKYLFGLDPAFLYAKNPELSKAQFELVTGQASSTLWEVIVERTGSRFVFETPIRHPNFDRLLREDPRFREIARDAVSAAFEVVSESGNTK</sequence>
<organism evidence="2 3">
    <name type="scientific">candidate division WWE3 bacterium</name>
    <dbReference type="NCBI Taxonomy" id="2053526"/>
    <lineage>
        <taxon>Bacteria</taxon>
        <taxon>Katanobacteria</taxon>
    </lineage>
</organism>
<feature type="transmembrane region" description="Helical" evidence="1">
    <location>
        <begin position="96"/>
        <end position="113"/>
    </location>
</feature>
<feature type="transmembrane region" description="Helical" evidence="1">
    <location>
        <begin position="180"/>
        <end position="201"/>
    </location>
</feature>
<feature type="transmembrane region" description="Helical" evidence="1">
    <location>
        <begin position="379"/>
        <end position="400"/>
    </location>
</feature>
<proteinExistence type="predicted"/>
<dbReference type="Proteomes" id="UP000710385">
    <property type="component" value="Unassembled WGS sequence"/>
</dbReference>
<comment type="caution">
    <text evidence="2">The sequence shown here is derived from an EMBL/GenBank/DDBJ whole genome shotgun (WGS) entry which is preliminary data.</text>
</comment>
<evidence type="ECO:0000313" key="3">
    <source>
        <dbReference type="Proteomes" id="UP000710385"/>
    </source>
</evidence>
<accession>A0A928Y688</accession>
<feature type="transmembrane region" description="Helical" evidence="1">
    <location>
        <begin position="213"/>
        <end position="231"/>
    </location>
</feature>
<dbReference type="AlphaFoldDB" id="A0A928Y688"/>
<feature type="transmembrane region" description="Helical" evidence="1">
    <location>
        <begin position="120"/>
        <end position="140"/>
    </location>
</feature>
<name>A0A928Y688_UNCKA</name>
<evidence type="ECO:0000313" key="2">
    <source>
        <dbReference type="EMBL" id="MBE7525277.1"/>
    </source>
</evidence>
<protein>
    <submittedName>
        <fullName evidence="2">Uncharacterized protein</fullName>
    </submittedName>
</protein>
<feature type="transmembrane region" description="Helical" evidence="1">
    <location>
        <begin position="238"/>
        <end position="256"/>
    </location>
</feature>
<gene>
    <name evidence="2" type="ORF">HS096_02725</name>
</gene>
<reference evidence="2" key="1">
    <citation type="submission" date="2020-05" db="EMBL/GenBank/DDBJ databases">
        <title>High-Quality Genomes of Partial-Nitritation/Anammox System by Hierarchical Clustering Based Hybrid Assembly.</title>
        <authorList>
            <person name="Liu L."/>
            <person name="Wang Y."/>
            <person name="Che Y."/>
            <person name="Chen Y."/>
            <person name="Xia Y."/>
            <person name="Luo R."/>
            <person name="Cheng S.H."/>
            <person name="Zheng C."/>
            <person name="Zhang T."/>
        </authorList>
    </citation>
    <scope>NUCLEOTIDE SEQUENCE</scope>
    <source>
        <strain evidence="2">H1_PAT1</strain>
    </source>
</reference>